<comment type="caution">
    <text evidence="2">The sequence shown here is derived from an EMBL/GenBank/DDBJ whole genome shotgun (WGS) entry which is preliminary data.</text>
</comment>
<evidence type="ECO:0000313" key="3">
    <source>
        <dbReference type="Proteomes" id="UP000591929"/>
    </source>
</evidence>
<dbReference type="InterPro" id="IPR035897">
    <property type="entry name" value="Toll_tir_struct_dom_sf"/>
</dbReference>
<organism evidence="2 3">
    <name type="scientific">Listeria booriae</name>
    <dbReference type="NCBI Taxonomy" id="1552123"/>
    <lineage>
        <taxon>Bacteria</taxon>
        <taxon>Bacillati</taxon>
        <taxon>Bacillota</taxon>
        <taxon>Bacilli</taxon>
        <taxon>Bacillales</taxon>
        <taxon>Listeriaceae</taxon>
        <taxon>Listeria</taxon>
    </lineage>
</organism>
<sequence>MKIFLSWSGEKSKHLARCFKEWLPNVMQHVEPFMSEQDIALGTRGLETIKDELRDTTFGIIFVTDDNVTAPWINFEAGALSKMDNSTVIPILHETTLQTLASGPLNQFQTSKGLTKKDILSIIKTVNECSGEHRIDSERLNIIFNKWWSELEEQINKIPKSEIGKDTNTNTNEIVNDIHARLLLQCAQLDYLVDKETGKHNYMTDNIFYKMRDAYQTIRKCEVIEDENDISPRVLESIDTFLSAVSNTGVISVAELEFIKDKEVNSLERKNN</sequence>
<dbReference type="InterPro" id="IPR000157">
    <property type="entry name" value="TIR_dom"/>
</dbReference>
<reference evidence="2 3" key="1">
    <citation type="submission" date="2020-03" db="EMBL/GenBank/DDBJ databases">
        <title>Soil Listeria distribution.</title>
        <authorList>
            <person name="Liao J."/>
            <person name="Wiedmann M."/>
        </authorList>
    </citation>
    <scope>NUCLEOTIDE SEQUENCE [LARGE SCALE GENOMIC DNA]</scope>
    <source>
        <strain evidence="2 3">FSL L7-1681</strain>
    </source>
</reference>
<dbReference type="GO" id="GO:0007165">
    <property type="term" value="P:signal transduction"/>
    <property type="evidence" value="ECO:0007669"/>
    <property type="project" value="InterPro"/>
</dbReference>
<protein>
    <submittedName>
        <fullName evidence="2">TIR domain-containing protein</fullName>
    </submittedName>
</protein>
<dbReference type="Proteomes" id="UP000591929">
    <property type="component" value="Unassembled WGS sequence"/>
</dbReference>
<dbReference type="SUPFAM" id="SSF52200">
    <property type="entry name" value="Toll/Interleukin receptor TIR domain"/>
    <property type="match status" value="1"/>
</dbReference>
<dbReference type="AlphaFoldDB" id="A0A841Y4U1"/>
<dbReference type="EMBL" id="JAARPL010000006">
    <property type="protein sequence ID" value="MBC1372613.1"/>
    <property type="molecule type" value="Genomic_DNA"/>
</dbReference>
<dbReference type="Pfam" id="PF13676">
    <property type="entry name" value="TIR_2"/>
    <property type="match status" value="1"/>
</dbReference>
<proteinExistence type="predicted"/>
<evidence type="ECO:0000313" key="2">
    <source>
        <dbReference type="EMBL" id="MBC1372613.1"/>
    </source>
</evidence>
<dbReference type="Gene3D" id="3.40.50.10140">
    <property type="entry name" value="Toll/interleukin-1 receptor homology (TIR) domain"/>
    <property type="match status" value="1"/>
</dbReference>
<gene>
    <name evidence="2" type="ORF">HB847_09535</name>
</gene>
<feature type="domain" description="TIR" evidence="1">
    <location>
        <begin position="3"/>
        <end position="98"/>
    </location>
</feature>
<accession>A0A841Y4U1</accession>
<name>A0A841Y4U1_9LIST</name>
<evidence type="ECO:0000259" key="1">
    <source>
        <dbReference type="Pfam" id="PF13676"/>
    </source>
</evidence>
<dbReference type="RefSeq" id="WP_185377052.1">
    <property type="nucleotide sequence ID" value="NZ_JAARPL010000006.1"/>
</dbReference>